<feature type="chain" id="PRO_5017198886" description="Protein kinase domain-containing protein" evidence="1">
    <location>
        <begin position="20"/>
        <end position="238"/>
    </location>
</feature>
<evidence type="ECO:0008006" key="4">
    <source>
        <dbReference type="Google" id="ProtNLM"/>
    </source>
</evidence>
<dbReference type="AlphaFoldDB" id="A0A397VM54"/>
<gene>
    <name evidence="2" type="ORF">C2G38_2033849</name>
</gene>
<reference evidence="2 3" key="1">
    <citation type="submission" date="2018-06" db="EMBL/GenBank/DDBJ databases">
        <title>Comparative genomics reveals the genomic features of Rhizophagus irregularis, R. cerebriforme, R. diaphanum and Gigaspora rosea, and their symbiotic lifestyle signature.</title>
        <authorList>
            <person name="Morin E."/>
            <person name="San Clemente H."/>
            <person name="Chen E.C.H."/>
            <person name="De La Providencia I."/>
            <person name="Hainaut M."/>
            <person name="Kuo A."/>
            <person name="Kohler A."/>
            <person name="Murat C."/>
            <person name="Tang N."/>
            <person name="Roy S."/>
            <person name="Loubradou J."/>
            <person name="Henrissat B."/>
            <person name="Grigoriev I.V."/>
            <person name="Corradi N."/>
            <person name="Roux C."/>
            <person name="Martin F.M."/>
        </authorList>
    </citation>
    <scope>NUCLEOTIDE SEQUENCE [LARGE SCALE GENOMIC DNA]</scope>
    <source>
        <strain evidence="2 3">DAOM 194757</strain>
    </source>
</reference>
<organism evidence="2 3">
    <name type="scientific">Gigaspora rosea</name>
    <dbReference type="NCBI Taxonomy" id="44941"/>
    <lineage>
        <taxon>Eukaryota</taxon>
        <taxon>Fungi</taxon>
        <taxon>Fungi incertae sedis</taxon>
        <taxon>Mucoromycota</taxon>
        <taxon>Glomeromycotina</taxon>
        <taxon>Glomeromycetes</taxon>
        <taxon>Diversisporales</taxon>
        <taxon>Gigasporaceae</taxon>
        <taxon>Gigaspora</taxon>
    </lineage>
</organism>
<dbReference type="OrthoDB" id="2432957at2759"/>
<accession>A0A397VM54</accession>
<name>A0A397VM54_9GLOM</name>
<dbReference type="Proteomes" id="UP000266673">
    <property type="component" value="Unassembled WGS sequence"/>
</dbReference>
<evidence type="ECO:0000256" key="1">
    <source>
        <dbReference type="SAM" id="SignalP"/>
    </source>
</evidence>
<dbReference type="Gene3D" id="1.10.510.10">
    <property type="entry name" value="Transferase(Phosphotransferase) domain 1"/>
    <property type="match status" value="1"/>
</dbReference>
<dbReference type="EMBL" id="QKWP01000324">
    <property type="protein sequence ID" value="RIB22099.1"/>
    <property type="molecule type" value="Genomic_DNA"/>
</dbReference>
<dbReference type="SUPFAM" id="SSF56112">
    <property type="entry name" value="Protein kinase-like (PK-like)"/>
    <property type="match status" value="1"/>
</dbReference>
<evidence type="ECO:0000313" key="3">
    <source>
        <dbReference type="Proteomes" id="UP000266673"/>
    </source>
</evidence>
<protein>
    <recommendedName>
        <fullName evidence="4">Protein kinase domain-containing protein</fullName>
    </recommendedName>
</protein>
<comment type="caution">
    <text evidence="2">The sequence shown here is derived from an EMBL/GenBank/DDBJ whole genome shotgun (WGS) entry which is preliminary data.</text>
</comment>
<sequence length="238" mass="27294">MCVICVVLIIILFKKDTYFGSHEVLEQRSSEHLPNSVIKSHKINIIMKHNKDKCVNCGKNRKLKPNKLCTCCNSKQTKCTSCNRQVKLIYENNKLCTDCYNASRFLNINSGNQDIDNLIKATYNKQLIYRLEWIPFKDFVDIKHIGSGGFSEVFTAIWTKGTLYGSKIKFRRTENATDVLKVLKDSSNINSAFLKDLQNIVESQPNSSQRQLVQCFGVSQDPNTNNYIFVMLICLMEV</sequence>
<keyword evidence="1" id="KW-0732">Signal</keyword>
<proteinExistence type="predicted"/>
<feature type="signal peptide" evidence="1">
    <location>
        <begin position="1"/>
        <end position="19"/>
    </location>
</feature>
<evidence type="ECO:0000313" key="2">
    <source>
        <dbReference type="EMBL" id="RIB22099.1"/>
    </source>
</evidence>
<dbReference type="STRING" id="44941.A0A397VM54"/>
<dbReference type="InterPro" id="IPR011009">
    <property type="entry name" value="Kinase-like_dom_sf"/>
</dbReference>
<keyword evidence="3" id="KW-1185">Reference proteome</keyword>